<proteinExistence type="predicted"/>
<protein>
    <submittedName>
        <fullName evidence="1">Uncharacterized protein</fullName>
    </submittedName>
</protein>
<keyword evidence="2" id="KW-1185">Reference proteome</keyword>
<dbReference type="AlphaFoldDB" id="A0A4V5ZYX6"/>
<reference evidence="1 2" key="1">
    <citation type="journal article" date="2015" name="Genome Biol.">
        <title>Comparative genomics of Steinernema reveals deeply conserved gene regulatory networks.</title>
        <authorList>
            <person name="Dillman A.R."/>
            <person name="Macchietto M."/>
            <person name="Porter C.F."/>
            <person name="Rogers A."/>
            <person name="Williams B."/>
            <person name="Antoshechkin I."/>
            <person name="Lee M.M."/>
            <person name="Goodwin Z."/>
            <person name="Lu X."/>
            <person name="Lewis E.E."/>
            <person name="Goodrich-Blair H."/>
            <person name="Stock S.P."/>
            <person name="Adams B.J."/>
            <person name="Sternberg P.W."/>
            <person name="Mortazavi A."/>
        </authorList>
    </citation>
    <scope>NUCLEOTIDE SEQUENCE [LARGE SCALE GENOMIC DNA]</scope>
    <source>
        <strain evidence="1 2">ALL</strain>
    </source>
</reference>
<organism evidence="1 2">
    <name type="scientific">Steinernema carpocapsae</name>
    <name type="common">Entomopathogenic nematode</name>
    <dbReference type="NCBI Taxonomy" id="34508"/>
    <lineage>
        <taxon>Eukaryota</taxon>
        <taxon>Metazoa</taxon>
        <taxon>Ecdysozoa</taxon>
        <taxon>Nematoda</taxon>
        <taxon>Chromadorea</taxon>
        <taxon>Rhabditida</taxon>
        <taxon>Tylenchina</taxon>
        <taxon>Panagrolaimomorpha</taxon>
        <taxon>Strongyloidoidea</taxon>
        <taxon>Steinernematidae</taxon>
        <taxon>Steinernema</taxon>
    </lineage>
</organism>
<name>A0A4V5ZYX6_STECR</name>
<sequence length="70" mass="8369">MTTFQPQNKLDSCLGTDLQFWLILKGAYVRVARRNHDNQAYRTDKTVLSGAHPHKYHYWFMLRSHFRGML</sequence>
<dbReference type="EMBL" id="AZBU02000009">
    <property type="protein sequence ID" value="TKR64435.1"/>
    <property type="molecule type" value="Genomic_DNA"/>
</dbReference>
<evidence type="ECO:0000313" key="1">
    <source>
        <dbReference type="EMBL" id="TKR64435.1"/>
    </source>
</evidence>
<comment type="caution">
    <text evidence="1">The sequence shown here is derived from an EMBL/GenBank/DDBJ whole genome shotgun (WGS) entry which is preliminary data.</text>
</comment>
<dbReference type="Proteomes" id="UP000298663">
    <property type="component" value="Unassembled WGS sequence"/>
</dbReference>
<reference evidence="1 2" key="2">
    <citation type="journal article" date="2019" name="G3 (Bethesda)">
        <title>Hybrid Assembly of the Genome of the Entomopathogenic Nematode Steinernema carpocapsae Identifies the X-Chromosome.</title>
        <authorList>
            <person name="Serra L."/>
            <person name="Macchietto M."/>
            <person name="Macias-Munoz A."/>
            <person name="McGill C.J."/>
            <person name="Rodriguez I.M."/>
            <person name="Rodriguez B."/>
            <person name="Murad R."/>
            <person name="Mortazavi A."/>
        </authorList>
    </citation>
    <scope>NUCLEOTIDE SEQUENCE [LARGE SCALE GENOMIC DNA]</scope>
    <source>
        <strain evidence="1 2">ALL</strain>
    </source>
</reference>
<evidence type="ECO:0000313" key="2">
    <source>
        <dbReference type="Proteomes" id="UP000298663"/>
    </source>
</evidence>
<accession>A0A4V5ZYX6</accession>
<gene>
    <name evidence="1" type="ORF">L596_024964</name>
</gene>